<protein>
    <recommendedName>
        <fullName evidence="2">DUF7587 domain-containing protein</fullName>
    </recommendedName>
</protein>
<reference evidence="3" key="1">
    <citation type="journal article" date="2020" name="Phytopathology">
        <title>Genome Sequence Resources of Colletotrichum truncatum, C. plurivorum, C. musicola, and C. sojae: Four Species Pathogenic to Soybean (Glycine max).</title>
        <authorList>
            <person name="Rogerio F."/>
            <person name="Boufleur T.R."/>
            <person name="Ciampi-Guillardi M."/>
            <person name="Sukno S.A."/>
            <person name="Thon M.R."/>
            <person name="Massola Junior N.S."/>
            <person name="Baroncelli R."/>
        </authorList>
    </citation>
    <scope>NUCLEOTIDE SEQUENCE</scope>
    <source>
        <strain evidence="3">LFN0074</strain>
    </source>
</reference>
<dbReference type="OrthoDB" id="4152607at2759"/>
<evidence type="ECO:0000313" key="4">
    <source>
        <dbReference type="Proteomes" id="UP000639643"/>
    </source>
</evidence>
<dbReference type="InterPro" id="IPR056009">
    <property type="entry name" value="DUF7587"/>
</dbReference>
<keyword evidence="4" id="KW-1185">Reference proteome</keyword>
<evidence type="ECO:0000313" key="3">
    <source>
        <dbReference type="EMBL" id="KAF6814904.1"/>
    </source>
</evidence>
<dbReference type="AlphaFoldDB" id="A0A8H6JKJ7"/>
<dbReference type="Proteomes" id="UP000639643">
    <property type="component" value="Unassembled WGS sequence"/>
</dbReference>
<dbReference type="EMBL" id="WIGM01000715">
    <property type="protein sequence ID" value="KAF6814904.1"/>
    <property type="molecule type" value="Genomic_DNA"/>
</dbReference>
<sequence>MEARSKTSSTTTKSNTEVERGGCLPFSPCTHQPHVSPALDEIPRYLYRVHAPSTAGRTTADQVASRAAVLGRPDAEVDILARPARDAAEMLNCHLRGWARDSDNLMSWSSSLLFVLQYALWRTIKIGPDDPSEIRLYVLDTTGLPPRAFVPDSALLDTFGGVDSWKARSLAGVRRLRRKTPYNFGEYLCQGGLSIEGSTASASLQQIIDHGLFRLCPEMGEPNDRMELAKRVVKLRNGCFDVSRPTTKAEVRTALALAKGCFGDEWALPMMASFLSLRKRPRDDAVIADAFKANFSGKSPSPAVFGMQEHELGALRTFWHERLPEVEQFPRVIQDINSDRSTRAVDSVIATTMKLSSMSLLEKAVVHPA</sequence>
<accession>A0A8H6JKJ7</accession>
<organism evidence="3 4">
    <name type="scientific">Colletotrichum musicola</name>
    <dbReference type="NCBI Taxonomy" id="2175873"/>
    <lineage>
        <taxon>Eukaryota</taxon>
        <taxon>Fungi</taxon>
        <taxon>Dikarya</taxon>
        <taxon>Ascomycota</taxon>
        <taxon>Pezizomycotina</taxon>
        <taxon>Sordariomycetes</taxon>
        <taxon>Hypocreomycetidae</taxon>
        <taxon>Glomerellales</taxon>
        <taxon>Glomerellaceae</taxon>
        <taxon>Colletotrichum</taxon>
        <taxon>Colletotrichum orchidearum species complex</taxon>
    </lineage>
</organism>
<feature type="region of interest" description="Disordered" evidence="1">
    <location>
        <begin position="1"/>
        <end position="22"/>
    </location>
</feature>
<feature type="domain" description="DUF7587" evidence="2">
    <location>
        <begin position="42"/>
        <end position="160"/>
    </location>
</feature>
<feature type="compositionally biased region" description="Low complexity" evidence="1">
    <location>
        <begin position="1"/>
        <end position="14"/>
    </location>
</feature>
<comment type="caution">
    <text evidence="3">The sequence shown here is derived from an EMBL/GenBank/DDBJ whole genome shotgun (WGS) entry which is preliminary data.</text>
</comment>
<gene>
    <name evidence="3" type="ORF">CMUS01_12554</name>
</gene>
<name>A0A8H6JKJ7_9PEZI</name>
<dbReference type="Pfam" id="PF24494">
    <property type="entry name" value="DUF7587"/>
    <property type="match status" value="1"/>
</dbReference>
<evidence type="ECO:0000259" key="2">
    <source>
        <dbReference type="Pfam" id="PF24494"/>
    </source>
</evidence>
<proteinExistence type="predicted"/>
<evidence type="ECO:0000256" key="1">
    <source>
        <dbReference type="SAM" id="MobiDB-lite"/>
    </source>
</evidence>